<gene>
    <name evidence="1" type="ORF">Tco_0977829</name>
</gene>
<name>A0ABQ5EM97_9ASTR</name>
<sequence length="158" mass="18206">MFQQHQGESLYDAWTRFKNLIQKVPHHGLDLWPLSQFFYYHVDNYTRMDLDFAADGNLRELSGEEAWEAIDSFAQGKKEWDKPFIAITKEELASLRAQIDELVGDEKVWIEMPGLRGDGVTGIKRHRLDLSGHGVRNLATASGRSRPKETLEDFVSRD</sequence>
<dbReference type="Proteomes" id="UP001151760">
    <property type="component" value="Unassembled WGS sequence"/>
</dbReference>
<keyword evidence="2" id="KW-1185">Reference proteome</keyword>
<protein>
    <submittedName>
        <fullName evidence="1">Uncharacterized protein</fullName>
    </submittedName>
</protein>
<organism evidence="1 2">
    <name type="scientific">Tanacetum coccineum</name>
    <dbReference type="NCBI Taxonomy" id="301880"/>
    <lineage>
        <taxon>Eukaryota</taxon>
        <taxon>Viridiplantae</taxon>
        <taxon>Streptophyta</taxon>
        <taxon>Embryophyta</taxon>
        <taxon>Tracheophyta</taxon>
        <taxon>Spermatophyta</taxon>
        <taxon>Magnoliopsida</taxon>
        <taxon>eudicotyledons</taxon>
        <taxon>Gunneridae</taxon>
        <taxon>Pentapetalae</taxon>
        <taxon>asterids</taxon>
        <taxon>campanulids</taxon>
        <taxon>Asterales</taxon>
        <taxon>Asteraceae</taxon>
        <taxon>Asteroideae</taxon>
        <taxon>Anthemideae</taxon>
        <taxon>Anthemidinae</taxon>
        <taxon>Tanacetum</taxon>
    </lineage>
</organism>
<evidence type="ECO:0000313" key="2">
    <source>
        <dbReference type="Proteomes" id="UP001151760"/>
    </source>
</evidence>
<comment type="caution">
    <text evidence="1">The sequence shown here is derived from an EMBL/GenBank/DDBJ whole genome shotgun (WGS) entry which is preliminary data.</text>
</comment>
<proteinExistence type="predicted"/>
<evidence type="ECO:0000313" key="1">
    <source>
        <dbReference type="EMBL" id="GJT51672.1"/>
    </source>
</evidence>
<reference evidence="1" key="2">
    <citation type="submission" date="2022-01" db="EMBL/GenBank/DDBJ databases">
        <authorList>
            <person name="Yamashiro T."/>
            <person name="Shiraishi A."/>
            <person name="Satake H."/>
            <person name="Nakayama K."/>
        </authorList>
    </citation>
    <scope>NUCLEOTIDE SEQUENCE</scope>
</reference>
<accession>A0ABQ5EM97</accession>
<reference evidence="1" key="1">
    <citation type="journal article" date="2022" name="Int. J. Mol. Sci.">
        <title>Draft Genome of Tanacetum Coccineum: Genomic Comparison of Closely Related Tanacetum-Family Plants.</title>
        <authorList>
            <person name="Yamashiro T."/>
            <person name="Shiraishi A."/>
            <person name="Nakayama K."/>
            <person name="Satake H."/>
        </authorList>
    </citation>
    <scope>NUCLEOTIDE SEQUENCE</scope>
</reference>
<dbReference type="EMBL" id="BQNB010016428">
    <property type="protein sequence ID" value="GJT51672.1"/>
    <property type="molecule type" value="Genomic_DNA"/>
</dbReference>